<proteinExistence type="predicted"/>
<dbReference type="RefSeq" id="XP_001298493.1">
    <property type="nucleotide sequence ID" value="XM_001298492.1"/>
</dbReference>
<dbReference type="InParanoid" id="A2GBA4"/>
<sequence length="90" mass="10502">MEFIVKAMSKENTYSVFSRDDFLKILAILGIPPILPDEEGVEYHVAFKFRGKTQDLNVYVCESYWSVPYFTGEDYNEYEVVGYEISISHE</sequence>
<reference evidence="1" key="1">
    <citation type="submission" date="2006-10" db="EMBL/GenBank/DDBJ databases">
        <authorList>
            <person name="Amadeo P."/>
            <person name="Zhao Q."/>
            <person name="Wortman J."/>
            <person name="Fraser-Liggett C."/>
            <person name="Carlton J."/>
        </authorList>
    </citation>
    <scope>NUCLEOTIDE SEQUENCE</scope>
    <source>
        <strain evidence="1">G3</strain>
    </source>
</reference>
<dbReference type="EMBL" id="DS114896">
    <property type="protein sequence ID" value="EAX85563.1"/>
    <property type="molecule type" value="Genomic_DNA"/>
</dbReference>
<evidence type="ECO:0000313" key="1">
    <source>
        <dbReference type="EMBL" id="EAX85563.1"/>
    </source>
</evidence>
<dbReference type="VEuPathDB" id="TrichDB:TVAGG3_1058430"/>
<dbReference type="AlphaFoldDB" id="A2GBA4"/>
<evidence type="ECO:0000313" key="2">
    <source>
        <dbReference type="Proteomes" id="UP000001542"/>
    </source>
</evidence>
<organism evidence="1 2">
    <name type="scientific">Trichomonas vaginalis (strain ATCC PRA-98 / G3)</name>
    <dbReference type="NCBI Taxonomy" id="412133"/>
    <lineage>
        <taxon>Eukaryota</taxon>
        <taxon>Metamonada</taxon>
        <taxon>Parabasalia</taxon>
        <taxon>Trichomonadida</taxon>
        <taxon>Trichomonadidae</taxon>
        <taxon>Trichomonas</taxon>
    </lineage>
</organism>
<protein>
    <submittedName>
        <fullName evidence="1">Uncharacterized protein</fullName>
    </submittedName>
</protein>
<dbReference type="Proteomes" id="UP000001542">
    <property type="component" value="Unassembled WGS sequence"/>
</dbReference>
<keyword evidence="2" id="KW-1185">Reference proteome</keyword>
<dbReference type="VEuPathDB" id="TrichDB:TVAG_129280"/>
<reference evidence="1" key="2">
    <citation type="journal article" date="2007" name="Science">
        <title>Draft genome sequence of the sexually transmitted pathogen Trichomonas vaginalis.</title>
        <authorList>
            <person name="Carlton J.M."/>
            <person name="Hirt R.P."/>
            <person name="Silva J.C."/>
            <person name="Delcher A.L."/>
            <person name="Schatz M."/>
            <person name="Zhao Q."/>
            <person name="Wortman J.R."/>
            <person name="Bidwell S.L."/>
            <person name="Alsmark U.C.M."/>
            <person name="Besteiro S."/>
            <person name="Sicheritz-Ponten T."/>
            <person name="Noel C.J."/>
            <person name="Dacks J.B."/>
            <person name="Foster P.G."/>
            <person name="Simillion C."/>
            <person name="Van de Peer Y."/>
            <person name="Miranda-Saavedra D."/>
            <person name="Barton G.J."/>
            <person name="Westrop G.D."/>
            <person name="Mueller S."/>
            <person name="Dessi D."/>
            <person name="Fiori P.L."/>
            <person name="Ren Q."/>
            <person name="Paulsen I."/>
            <person name="Zhang H."/>
            <person name="Bastida-Corcuera F.D."/>
            <person name="Simoes-Barbosa A."/>
            <person name="Brown M.T."/>
            <person name="Hayes R.D."/>
            <person name="Mukherjee M."/>
            <person name="Okumura C.Y."/>
            <person name="Schneider R."/>
            <person name="Smith A.J."/>
            <person name="Vanacova S."/>
            <person name="Villalvazo M."/>
            <person name="Haas B.J."/>
            <person name="Pertea M."/>
            <person name="Feldblyum T.V."/>
            <person name="Utterback T.R."/>
            <person name="Shu C.L."/>
            <person name="Osoegawa K."/>
            <person name="de Jong P.J."/>
            <person name="Hrdy I."/>
            <person name="Horvathova L."/>
            <person name="Zubacova Z."/>
            <person name="Dolezal P."/>
            <person name="Malik S.B."/>
            <person name="Logsdon J.M. Jr."/>
            <person name="Henze K."/>
            <person name="Gupta A."/>
            <person name="Wang C.C."/>
            <person name="Dunne R.L."/>
            <person name="Upcroft J.A."/>
            <person name="Upcroft P."/>
            <person name="White O."/>
            <person name="Salzberg S.L."/>
            <person name="Tang P."/>
            <person name="Chiu C.-H."/>
            <person name="Lee Y.-S."/>
            <person name="Embley T.M."/>
            <person name="Coombs G.H."/>
            <person name="Mottram J.C."/>
            <person name="Tachezy J."/>
            <person name="Fraser-Liggett C.M."/>
            <person name="Johnson P.J."/>
        </authorList>
    </citation>
    <scope>NUCLEOTIDE SEQUENCE [LARGE SCALE GENOMIC DNA]</scope>
    <source>
        <strain evidence="1">G3</strain>
    </source>
</reference>
<dbReference type="KEGG" id="tva:4743205"/>
<name>A2GBA4_TRIV3</name>
<accession>A2GBA4</accession>
<gene>
    <name evidence="1" type="ORF">TVAG_129280</name>
</gene>